<evidence type="ECO:0000256" key="5">
    <source>
        <dbReference type="SAM" id="SignalP"/>
    </source>
</evidence>
<keyword evidence="4" id="KW-1133">Transmembrane helix</keyword>
<organism evidence="7 8">
    <name type="scientific">Monopterus albus</name>
    <name type="common">Swamp eel</name>
    <dbReference type="NCBI Taxonomy" id="43700"/>
    <lineage>
        <taxon>Eukaryota</taxon>
        <taxon>Metazoa</taxon>
        <taxon>Chordata</taxon>
        <taxon>Craniata</taxon>
        <taxon>Vertebrata</taxon>
        <taxon>Euteleostomi</taxon>
        <taxon>Actinopterygii</taxon>
        <taxon>Neopterygii</taxon>
        <taxon>Teleostei</taxon>
        <taxon>Neoteleostei</taxon>
        <taxon>Acanthomorphata</taxon>
        <taxon>Anabantaria</taxon>
        <taxon>Synbranchiformes</taxon>
        <taxon>Synbranchidae</taxon>
        <taxon>Monopterus</taxon>
    </lineage>
</organism>
<dbReference type="PANTHER" id="PTHR24369:SF211">
    <property type="entry name" value="LEUCINE-RICH REPEAT-CONTAINING PROTEIN 15-LIKE"/>
    <property type="match status" value="1"/>
</dbReference>
<accession>A0A3Q3QFP2</accession>
<evidence type="ECO:0000256" key="3">
    <source>
        <dbReference type="ARBA" id="ARBA00022737"/>
    </source>
</evidence>
<sequence length="184" mass="20089">MAAVAAAPGQDLQPGLRMMLAWGILVVLAGRGGAVACPAPCRCLGNTVDCHGLGIHSVPKNIPKGTERLDLNGNNLTVVTKTDFSATLIHVLVFWMFTVVGLSSCQFLLECCRLNRNRLSQLPELLFQKNEALSRLDLSENAIQVVPRRVFRGATELKNLQLDKNHISCIEEGAFRALRSLEVL</sequence>
<feature type="transmembrane region" description="Helical" evidence="4">
    <location>
        <begin position="88"/>
        <end position="109"/>
    </location>
</feature>
<evidence type="ECO:0000259" key="6">
    <source>
        <dbReference type="SMART" id="SM00013"/>
    </source>
</evidence>
<dbReference type="STRING" id="43700.ENSMALP00000011676"/>
<dbReference type="SUPFAM" id="SSF52058">
    <property type="entry name" value="L domain-like"/>
    <property type="match status" value="1"/>
</dbReference>
<reference evidence="7" key="1">
    <citation type="submission" date="2025-08" db="UniProtKB">
        <authorList>
            <consortium name="Ensembl"/>
        </authorList>
    </citation>
    <scope>IDENTIFICATION</scope>
</reference>
<keyword evidence="1" id="KW-0433">Leucine-rich repeat</keyword>
<dbReference type="GO" id="GO:0005886">
    <property type="term" value="C:plasma membrane"/>
    <property type="evidence" value="ECO:0007669"/>
    <property type="project" value="TreeGrafter"/>
</dbReference>
<dbReference type="InterPro" id="IPR000372">
    <property type="entry name" value="LRRNT"/>
</dbReference>
<keyword evidence="4" id="KW-0472">Membrane</keyword>
<dbReference type="InterPro" id="IPR003591">
    <property type="entry name" value="Leu-rich_rpt_typical-subtyp"/>
</dbReference>
<feature type="domain" description="LRRNT" evidence="6">
    <location>
        <begin position="36"/>
        <end position="68"/>
    </location>
</feature>
<feature type="chain" id="PRO_5018607664" description="LRRNT domain-containing protein" evidence="5">
    <location>
        <begin position="35"/>
        <end position="184"/>
    </location>
</feature>
<keyword evidence="3" id="KW-0677">Repeat</keyword>
<dbReference type="InterPro" id="IPR050541">
    <property type="entry name" value="LRR_TM_domain-containing"/>
</dbReference>
<dbReference type="AlphaFoldDB" id="A0A3Q3QFP2"/>
<evidence type="ECO:0000313" key="8">
    <source>
        <dbReference type="Proteomes" id="UP000261600"/>
    </source>
</evidence>
<dbReference type="Ensembl" id="ENSMALT00000011925.1">
    <property type="protein sequence ID" value="ENSMALP00000011676.1"/>
    <property type="gene ID" value="ENSMALG00000008301.1"/>
</dbReference>
<dbReference type="PANTHER" id="PTHR24369">
    <property type="entry name" value="ANTIGEN BSP, PUTATIVE-RELATED"/>
    <property type="match status" value="1"/>
</dbReference>
<evidence type="ECO:0000256" key="2">
    <source>
        <dbReference type="ARBA" id="ARBA00022729"/>
    </source>
</evidence>
<dbReference type="SMART" id="SM00013">
    <property type="entry name" value="LRRNT"/>
    <property type="match status" value="1"/>
</dbReference>
<feature type="signal peptide" evidence="5">
    <location>
        <begin position="1"/>
        <end position="34"/>
    </location>
</feature>
<dbReference type="InterPro" id="IPR001611">
    <property type="entry name" value="Leu-rich_rpt"/>
</dbReference>
<name>A0A3Q3QFP2_MONAL</name>
<keyword evidence="8" id="KW-1185">Reference proteome</keyword>
<dbReference type="Pfam" id="PF13855">
    <property type="entry name" value="LRR_8"/>
    <property type="match status" value="1"/>
</dbReference>
<evidence type="ECO:0000313" key="7">
    <source>
        <dbReference type="Ensembl" id="ENSMALP00000011676.1"/>
    </source>
</evidence>
<evidence type="ECO:0000256" key="4">
    <source>
        <dbReference type="SAM" id="Phobius"/>
    </source>
</evidence>
<reference evidence="7" key="2">
    <citation type="submission" date="2025-09" db="UniProtKB">
        <authorList>
            <consortium name="Ensembl"/>
        </authorList>
    </citation>
    <scope>IDENTIFICATION</scope>
</reference>
<evidence type="ECO:0000256" key="1">
    <source>
        <dbReference type="ARBA" id="ARBA00022614"/>
    </source>
</evidence>
<dbReference type="Proteomes" id="UP000261600">
    <property type="component" value="Unplaced"/>
</dbReference>
<dbReference type="SMART" id="SM00369">
    <property type="entry name" value="LRR_TYP"/>
    <property type="match status" value="4"/>
</dbReference>
<keyword evidence="4" id="KW-0812">Transmembrane</keyword>
<proteinExistence type="predicted"/>
<keyword evidence="2 5" id="KW-0732">Signal</keyword>
<dbReference type="InterPro" id="IPR032675">
    <property type="entry name" value="LRR_dom_sf"/>
</dbReference>
<protein>
    <recommendedName>
        <fullName evidence="6">LRRNT domain-containing protein</fullName>
    </recommendedName>
</protein>
<dbReference type="Gene3D" id="3.80.10.10">
    <property type="entry name" value="Ribonuclease Inhibitor"/>
    <property type="match status" value="2"/>
</dbReference>